<dbReference type="RefSeq" id="WP_119666446.1">
    <property type="nucleotide sequence ID" value="NZ_QXED01000001.1"/>
</dbReference>
<evidence type="ECO:0000313" key="4">
    <source>
        <dbReference type="Proteomes" id="UP000283523"/>
    </source>
</evidence>
<keyword evidence="4" id="KW-1185">Reference proteome</keyword>
<gene>
    <name evidence="3" type="ORF">DYU11_04685</name>
</gene>
<reference evidence="3 4" key="1">
    <citation type="submission" date="2018-08" db="EMBL/GenBank/DDBJ databases">
        <title>Fibrisoma montanum sp. nov., isolated from Danxia mountain soil.</title>
        <authorList>
            <person name="Huang Y."/>
        </authorList>
    </citation>
    <scope>NUCLEOTIDE SEQUENCE [LARGE SCALE GENOMIC DNA]</scope>
    <source>
        <strain evidence="3 4">HYT19</strain>
    </source>
</reference>
<sequence length="290" mass="31996">MKKHTEKPPIDDLFARKLGNMSLTPGSDAWKVLQERLGQKKQRVVIWRNPDLYRYAAAAACLILVALVGWKYWPAGTRMQVNDRQVAATSGKPVQPTENQASNKEETNVPSPQNQPANTAGKQLEQPVEQIASVRKPSRSADLPNKIKSRPEPSNVNAGPEKALQSEEPVVAKSEPAKGSMDQLPAVRNEPVVVAAKPTPTAERVLVVTIAEPDALIAARQAAQETEEKVVMMNPEETKKKGVKKLLDQLQRVKQGEVMTAKNDNEQGTLLGWAYRGIKQSFEKDKSDKQ</sequence>
<organism evidence="3 4">
    <name type="scientific">Fibrisoma montanum</name>
    <dbReference type="NCBI Taxonomy" id="2305895"/>
    <lineage>
        <taxon>Bacteria</taxon>
        <taxon>Pseudomonadati</taxon>
        <taxon>Bacteroidota</taxon>
        <taxon>Cytophagia</taxon>
        <taxon>Cytophagales</taxon>
        <taxon>Spirosomataceae</taxon>
        <taxon>Fibrisoma</taxon>
    </lineage>
</organism>
<evidence type="ECO:0000256" key="2">
    <source>
        <dbReference type="SAM" id="Phobius"/>
    </source>
</evidence>
<feature type="compositionally biased region" description="Polar residues" evidence="1">
    <location>
        <begin position="96"/>
        <end position="121"/>
    </location>
</feature>
<evidence type="ECO:0000256" key="1">
    <source>
        <dbReference type="SAM" id="MobiDB-lite"/>
    </source>
</evidence>
<feature type="transmembrane region" description="Helical" evidence="2">
    <location>
        <begin position="52"/>
        <end position="73"/>
    </location>
</feature>
<dbReference type="EMBL" id="QXED01000001">
    <property type="protein sequence ID" value="RIV27605.1"/>
    <property type="molecule type" value="Genomic_DNA"/>
</dbReference>
<keyword evidence="2" id="KW-1133">Transmembrane helix</keyword>
<dbReference type="AlphaFoldDB" id="A0A418MJC9"/>
<proteinExistence type="predicted"/>
<evidence type="ECO:0000313" key="3">
    <source>
        <dbReference type="EMBL" id="RIV27605.1"/>
    </source>
</evidence>
<protein>
    <submittedName>
        <fullName evidence="3">Uncharacterized protein</fullName>
    </submittedName>
</protein>
<keyword evidence="2" id="KW-0812">Transmembrane</keyword>
<name>A0A418MJC9_9BACT</name>
<dbReference type="OrthoDB" id="948161at2"/>
<comment type="caution">
    <text evidence="3">The sequence shown here is derived from an EMBL/GenBank/DDBJ whole genome shotgun (WGS) entry which is preliminary data.</text>
</comment>
<feature type="region of interest" description="Disordered" evidence="1">
    <location>
        <begin position="86"/>
        <end position="183"/>
    </location>
</feature>
<dbReference type="Proteomes" id="UP000283523">
    <property type="component" value="Unassembled WGS sequence"/>
</dbReference>
<accession>A0A418MJC9</accession>
<keyword evidence="2" id="KW-0472">Membrane</keyword>